<sequence>MSKKEDIIKTALNLFNRHTYGSIGVDRIILESGVAKMTFYKYFPSKEKLIEACLERRNENIQAAIMETLAQEKEDDYLGRIKAIYLWYLEWFKSDDFNGCMFQKATVEILKQYPSVTRPIEDYRQWLSQLSEDLFTKVKVAEPHVLASMFINILDGMTVYAKMSQDYPQIEQSWSYIERLVTMDQHVTENILPEAS</sequence>
<dbReference type="eggNOG" id="COG1309">
    <property type="taxonomic scope" value="Bacteria"/>
</dbReference>
<feature type="domain" description="HTH tetR-type" evidence="5">
    <location>
        <begin position="1"/>
        <end position="61"/>
    </location>
</feature>
<evidence type="ECO:0000256" key="2">
    <source>
        <dbReference type="ARBA" id="ARBA00023125"/>
    </source>
</evidence>
<feature type="DNA-binding region" description="H-T-H motif" evidence="4">
    <location>
        <begin position="24"/>
        <end position="43"/>
    </location>
</feature>
<keyword evidence="2 4" id="KW-0238">DNA-binding</keyword>
<dbReference type="PANTHER" id="PTHR47506:SF1">
    <property type="entry name" value="HTH-TYPE TRANSCRIPTIONAL REGULATOR YJDC"/>
    <property type="match status" value="1"/>
</dbReference>
<dbReference type="PANTHER" id="PTHR47506">
    <property type="entry name" value="TRANSCRIPTIONAL REGULATORY PROTEIN"/>
    <property type="match status" value="1"/>
</dbReference>
<evidence type="ECO:0000256" key="4">
    <source>
        <dbReference type="PROSITE-ProRule" id="PRU00335"/>
    </source>
</evidence>
<evidence type="ECO:0000313" key="6">
    <source>
        <dbReference type="EMBL" id="ENX04038.1"/>
    </source>
</evidence>
<comment type="caution">
    <text evidence="6">The sequence shown here is derived from an EMBL/GenBank/DDBJ whole genome shotgun (WGS) entry which is preliminary data.</text>
</comment>
<gene>
    <name evidence="6" type="ORF">F900_00529</name>
</gene>
<dbReference type="Gene3D" id="1.10.357.10">
    <property type="entry name" value="Tetracycline Repressor, domain 2"/>
    <property type="match status" value="1"/>
</dbReference>
<evidence type="ECO:0000313" key="7">
    <source>
        <dbReference type="Proteomes" id="UP000013248"/>
    </source>
</evidence>
<reference evidence="6 7" key="1">
    <citation type="submission" date="2013-02" db="EMBL/GenBank/DDBJ databases">
        <title>The Genome Sequence of Acinetobacter sp. ANC 3862.</title>
        <authorList>
            <consortium name="The Broad Institute Genome Sequencing Platform"/>
            <consortium name="The Broad Institute Genome Sequencing Center for Infectious Disease"/>
            <person name="Cerqueira G."/>
            <person name="Feldgarden M."/>
            <person name="Courvalin P."/>
            <person name="Perichon B."/>
            <person name="Grillot-Courvalin C."/>
            <person name="Clermont D."/>
            <person name="Rocha E."/>
            <person name="Yoon E.-J."/>
            <person name="Nemec A."/>
            <person name="Walker B."/>
            <person name="Young S.K."/>
            <person name="Zeng Q."/>
            <person name="Gargeya S."/>
            <person name="Fitzgerald M."/>
            <person name="Haas B."/>
            <person name="Abouelleil A."/>
            <person name="Alvarado L."/>
            <person name="Arachchi H.M."/>
            <person name="Berlin A.M."/>
            <person name="Chapman S.B."/>
            <person name="Dewar J."/>
            <person name="Goldberg J."/>
            <person name="Griggs A."/>
            <person name="Gujja S."/>
            <person name="Hansen M."/>
            <person name="Howarth C."/>
            <person name="Imamovic A."/>
            <person name="Larimer J."/>
            <person name="McCowan C."/>
            <person name="Murphy C."/>
            <person name="Neiman D."/>
            <person name="Pearson M."/>
            <person name="Priest M."/>
            <person name="Roberts A."/>
            <person name="Saif S."/>
            <person name="Shea T."/>
            <person name="Sisk P."/>
            <person name="Sykes S."/>
            <person name="Wortman J."/>
            <person name="Nusbaum C."/>
            <person name="Birren B."/>
        </authorList>
    </citation>
    <scope>NUCLEOTIDE SEQUENCE [LARGE SCALE GENOMIC DNA]</scope>
    <source>
        <strain evidence="6 7">ANC 3862</strain>
    </source>
</reference>
<name>N9M686_9GAMM</name>
<organism evidence="6 7">
    <name type="scientific">Acinetobacter modestus</name>
    <dbReference type="NCBI Taxonomy" id="1776740"/>
    <lineage>
        <taxon>Bacteria</taxon>
        <taxon>Pseudomonadati</taxon>
        <taxon>Pseudomonadota</taxon>
        <taxon>Gammaproteobacteria</taxon>
        <taxon>Moraxellales</taxon>
        <taxon>Moraxellaceae</taxon>
        <taxon>Acinetobacter</taxon>
    </lineage>
</organism>
<dbReference type="RefSeq" id="WP_005214880.1">
    <property type="nucleotide sequence ID" value="NZ_KB850089.1"/>
</dbReference>
<dbReference type="InterPro" id="IPR001647">
    <property type="entry name" value="HTH_TetR"/>
</dbReference>
<dbReference type="Pfam" id="PF00440">
    <property type="entry name" value="TetR_N"/>
    <property type="match status" value="1"/>
</dbReference>
<dbReference type="SUPFAM" id="SSF48498">
    <property type="entry name" value="Tetracyclin repressor-like, C-terminal domain"/>
    <property type="match status" value="1"/>
</dbReference>
<evidence type="ECO:0000259" key="5">
    <source>
        <dbReference type="PROSITE" id="PS50977"/>
    </source>
</evidence>
<dbReference type="SUPFAM" id="SSF46689">
    <property type="entry name" value="Homeodomain-like"/>
    <property type="match status" value="1"/>
</dbReference>
<keyword evidence="1" id="KW-0805">Transcription regulation</keyword>
<proteinExistence type="predicted"/>
<dbReference type="Proteomes" id="UP000013248">
    <property type="component" value="Unassembled WGS sequence"/>
</dbReference>
<dbReference type="AlphaFoldDB" id="N9M686"/>
<dbReference type="HOGENOM" id="CLU_069356_23_3_6"/>
<protein>
    <recommendedName>
        <fullName evidence="5">HTH tetR-type domain-containing protein</fullName>
    </recommendedName>
</protein>
<accession>N9M686</accession>
<dbReference type="EMBL" id="APRP01000006">
    <property type="protein sequence ID" value="ENX04038.1"/>
    <property type="molecule type" value="Genomic_DNA"/>
</dbReference>
<dbReference type="InterPro" id="IPR036271">
    <property type="entry name" value="Tet_transcr_reg_TetR-rel_C_sf"/>
</dbReference>
<dbReference type="PROSITE" id="PS50977">
    <property type="entry name" value="HTH_TETR_2"/>
    <property type="match status" value="1"/>
</dbReference>
<evidence type="ECO:0000256" key="1">
    <source>
        <dbReference type="ARBA" id="ARBA00023015"/>
    </source>
</evidence>
<evidence type="ECO:0000256" key="3">
    <source>
        <dbReference type="ARBA" id="ARBA00023163"/>
    </source>
</evidence>
<dbReference type="PRINTS" id="PR00455">
    <property type="entry name" value="HTHTETR"/>
</dbReference>
<dbReference type="InterPro" id="IPR009057">
    <property type="entry name" value="Homeodomain-like_sf"/>
</dbReference>
<keyword evidence="3" id="KW-0804">Transcription</keyword>
<dbReference type="GO" id="GO:0003677">
    <property type="term" value="F:DNA binding"/>
    <property type="evidence" value="ECO:0007669"/>
    <property type="project" value="UniProtKB-UniRule"/>
</dbReference>
<dbReference type="PATRIC" id="fig|1217705.3.peg.502"/>